<evidence type="ECO:0000256" key="11">
    <source>
        <dbReference type="SAM" id="MobiDB-lite"/>
    </source>
</evidence>
<evidence type="ECO:0000256" key="2">
    <source>
        <dbReference type="ARBA" id="ARBA00007723"/>
    </source>
</evidence>
<feature type="binding site" evidence="10">
    <location>
        <position position="287"/>
    </location>
    <ligand>
        <name>L-cysteinyl-5'-AMP</name>
        <dbReference type="ChEBI" id="CHEBI:144924"/>
    </ligand>
</feature>
<comment type="catalytic activity">
    <reaction evidence="9 10">
        <text>1D-myo-inositol 2-amino-2-deoxy-alpha-D-glucopyranoside + L-cysteine + ATP = 1D-myo-inositol 2-(L-cysteinylamino)-2-deoxy-alpha-D-glucopyranoside + AMP + diphosphate + H(+)</text>
        <dbReference type="Rhea" id="RHEA:26176"/>
        <dbReference type="ChEBI" id="CHEBI:15378"/>
        <dbReference type="ChEBI" id="CHEBI:30616"/>
        <dbReference type="ChEBI" id="CHEBI:33019"/>
        <dbReference type="ChEBI" id="CHEBI:35235"/>
        <dbReference type="ChEBI" id="CHEBI:58886"/>
        <dbReference type="ChEBI" id="CHEBI:58887"/>
        <dbReference type="ChEBI" id="CHEBI:456215"/>
        <dbReference type="EC" id="6.3.1.13"/>
    </reaction>
</comment>
<evidence type="ECO:0000256" key="5">
    <source>
        <dbReference type="ARBA" id="ARBA00022723"/>
    </source>
</evidence>
<keyword evidence="7 10" id="KW-0862">Zinc</keyword>
<evidence type="ECO:0000256" key="6">
    <source>
        <dbReference type="ARBA" id="ARBA00022741"/>
    </source>
</evidence>
<evidence type="ECO:0000256" key="4">
    <source>
        <dbReference type="ARBA" id="ARBA00022598"/>
    </source>
</evidence>
<evidence type="ECO:0000313" key="14">
    <source>
        <dbReference type="Proteomes" id="UP001597280"/>
    </source>
</evidence>
<feature type="binding site" evidence="10">
    <location>
        <position position="262"/>
    </location>
    <ligand>
        <name>Zn(2+)</name>
        <dbReference type="ChEBI" id="CHEBI:29105"/>
    </ligand>
</feature>
<evidence type="ECO:0000256" key="9">
    <source>
        <dbReference type="ARBA" id="ARBA00048350"/>
    </source>
</evidence>
<comment type="subunit">
    <text evidence="3 10">Monomer.</text>
</comment>
<feature type="binding site" evidence="10">
    <location>
        <begin position="255"/>
        <end position="257"/>
    </location>
    <ligand>
        <name>L-cysteinyl-5'-AMP</name>
        <dbReference type="ChEBI" id="CHEBI:144924"/>
    </ligand>
</feature>
<dbReference type="InterPro" id="IPR014729">
    <property type="entry name" value="Rossmann-like_a/b/a_fold"/>
</dbReference>
<feature type="domain" description="tRNA synthetases class I catalytic" evidence="12">
    <location>
        <begin position="36"/>
        <end position="341"/>
    </location>
</feature>
<dbReference type="Gene3D" id="1.20.120.640">
    <property type="entry name" value="Anticodon-binding domain of a subclass of class I aminoacyl-tRNA synthetases"/>
    <property type="match status" value="1"/>
</dbReference>
<evidence type="ECO:0000259" key="12">
    <source>
        <dbReference type="Pfam" id="PF01406"/>
    </source>
</evidence>
<dbReference type="PANTHER" id="PTHR10890:SF3">
    <property type="entry name" value="CYSTEINE--TRNA LIGASE, CYTOPLASMIC"/>
    <property type="match status" value="1"/>
</dbReference>
<evidence type="ECO:0000256" key="1">
    <source>
        <dbReference type="ARBA" id="ARBA00003679"/>
    </source>
</evidence>
<feature type="binding site" evidence="10">
    <location>
        <position position="233"/>
    </location>
    <ligand>
        <name>L-cysteinyl-5'-AMP</name>
        <dbReference type="ChEBI" id="CHEBI:144924"/>
    </ligand>
</feature>
<evidence type="ECO:0000256" key="7">
    <source>
        <dbReference type="ARBA" id="ARBA00022833"/>
    </source>
</evidence>
<feature type="binding site" evidence="10">
    <location>
        <position position="60"/>
    </location>
    <ligand>
        <name>L-cysteinyl-5'-AMP</name>
        <dbReference type="ChEBI" id="CHEBI:144924"/>
    </ligand>
</feature>
<reference evidence="14" key="1">
    <citation type="journal article" date="2019" name="Int. J. Syst. Evol. Microbiol.">
        <title>The Global Catalogue of Microorganisms (GCM) 10K type strain sequencing project: providing services to taxonomists for standard genome sequencing and annotation.</title>
        <authorList>
            <consortium name="The Broad Institute Genomics Platform"/>
            <consortium name="The Broad Institute Genome Sequencing Center for Infectious Disease"/>
            <person name="Wu L."/>
            <person name="Ma J."/>
        </authorList>
    </citation>
    <scope>NUCLEOTIDE SEQUENCE [LARGE SCALE GENOMIC DNA]</scope>
    <source>
        <strain evidence="14">JCM 11650</strain>
    </source>
</reference>
<feature type="binding site" evidence="10">
    <location>
        <begin position="45"/>
        <end position="48"/>
    </location>
    <ligand>
        <name>L-cysteinyl-5'-AMP</name>
        <dbReference type="ChEBI" id="CHEBI:144924"/>
    </ligand>
</feature>
<name>A0ABW4Q1I1_9MICO</name>
<dbReference type="InterPro" id="IPR024909">
    <property type="entry name" value="Cys-tRNA/MSH_ligase"/>
</dbReference>
<dbReference type="HAMAP" id="MF_01697">
    <property type="entry name" value="MshC"/>
    <property type="match status" value="1"/>
</dbReference>
<comment type="caution">
    <text evidence="13">The sequence shown here is derived from an EMBL/GenBank/DDBJ whole genome shotgun (WGS) entry which is preliminary data.</text>
</comment>
<evidence type="ECO:0000313" key="13">
    <source>
        <dbReference type="EMBL" id="MFD1835840.1"/>
    </source>
</evidence>
<sequence length="419" mass="45335">MRSWTSPSLTPLPASGRPLRLHDDRLGRMTTVIPQTPGTARVYVCGITPYDATHLGHAATYHAADLMRRALRDTGHEVELAQNVTDVDDPLLERAERDGVDWQDLAASQVELFAEDMEALRIIAPETYLSVSEAMDGIIATVDALRERGRAYPVDNGDEAAGPDWYQDLSIDGALGDVSGWDETAMLEVFAERGGDPDRAGKRGRFDPLLWRAEREGEPAWDAGELGRGRPGWHVECLSIAERGLGLPFDVQTGGSDLVFPHHDMSAAHAAGLGHPFAALYPHTGMVAYEGTKMSKSLGNLVFVHRLVRDGVEPAAIRLVLMAHHYRSDWEWTDAELEQAQERLSAYRAAAATGAPRADVVEELRSALREDLDTPRALRALDAWAAAPRGDGAAADVPAGAPSDTAQAVDALFGISLAS</sequence>
<feature type="short sequence motif" description="'KMSKS' region" evidence="10">
    <location>
        <begin position="293"/>
        <end position="297"/>
    </location>
</feature>
<dbReference type="PRINTS" id="PR00983">
    <property type="entry name" value="TRNASYNTHCYS"/>
</dbReference>
<feature type="short sequence motif" description="'ERGGDP' region" evidence="10">
    <location>
        <begin position="192"/>
        <end position="197"/>
    </location>
</feature>
<dbReference type="NCBIfam" id="TIGR03447">
    <property type="entry name" value="mycothiol_MshC"/>
    <property type="match status" value="1"/>
</dbReference>
<evidence type="ECO:0000256" key="10">
    <source>
        <dbReference type="HAMAP-Rule" id="MF_01697"/>
    </source>
</evidence>
<proteinExistence type="inferred from homology"/>
<keyword evidence="5 10" id="KW-0479">Metal-binding</keyword>
<keyword evidence="14" id="KW-1185">Reference proteome</keyword>
<evidence type="ECO:0000256" key="8">
    <source>
        <dbReference type="ARBA" id="ARBA00022840"/>
    </source>
</evidence>
<feature type="binding site" evidence="10">
    <location>
        <begin position="83"/>
        <end position="85"/>
    </location>
    <ligand>
        <name>L-cysteinyl-5'-AMP</name>
        <dbReference type="ChEBI" id="CHEBI:144924"/>
    </ligand>
</feature>
<dbReference type="GO" id="GO:0035446">
    <property type="term" value="F:cysteine-glucosaminylinositol ligase activity"/>
    <property type="evidence" value="ECO:0007669"/>
    <property type="project" value="UniProtKB-EC"/>
</dbReference>
<feature type="region of interest" description="Disordered" evidence="11">
    <location>
        <begin position="1"/>
        <end position="21"/>
    </location>
</feature>
<dbReference type="EC" id="6.3.1.13" evidence="10"/>
<dbReference type="Proteomes" id="UP001597280">
    <property type="component" value="Unassembled WGS sequence"/>
</dbReference>
<accession>A0ABW4Q1I1</accession>
<evidence type="ECO:0000256" key="3">
    <source>
        <dbReference type="ARBA" id="ARBA00011245"/>
    </source>
</evidence>
<dbReference type="InterPro" id="IPR017812">
    <property type="entry name" value="Mycothiol_ligase_MshC"/>
</dbReference>
<feature type="binding site" evidence="10">
    <location>
        <position position="237"/>
    </location>
    <ligand>
        <name>Zn(2+)</name>
        <dbReference type="ChEBI" id="CHEBI:29105"/>
    </ligand>
</feature>
<dbReference type="PANTHER" id="PTHR10890">
    <property type="entry name" value="CYSTEINYL-TRNA SYNTHETASE"/>
    <property type="match status" value="1"/>
</dbReference>
<dbReference type="EMBL" id="JBHUFL010000003">
    <property type="protein sequence ID" value="MFD1835840.1"/>
    <property type="molecule type" value="Genomic_DNA"/>
</dbReference>
<comment type="similarity">
    <text evidence="2 10">Belongs to the class-I aminoacyl-tRNA synthetase family. MshC subfamily.</text>
</comment>
<comment type="cofactor">
    <cofactor evidence="10">
        <name>Zn(2+)</name>
        <dbReference type="ChEBI" id="CHEBI:29105"/>
    </cofactor>
    <text evidence="10">Binds 1 zinc ion per subunit.</text>
</comment>
<dbReference type="Gene3D" id="3.40.50.620">
    <property type="entry name" value="HUPs"/>
    <property type="match status" value="1"/>
</dbReference>
<feature type="binding site" evidence="10">
    <location>
        <position position="45"/>
    </location>
    <ligand>
        <name>Zn(2+)</name>
        <dbReference type="ChEBI" id="CHEBI:29105"/>
    </ligand>
</feature>
<organism evidence="13 14">
    <name type="scientific">Brachybacterium rhamnosum</name>
    <dbReference type="NCBI Taxonomy" id="173361"/>
    <lineage>
        <taxon>Bacteria</taxon>
        <taxon>Bacillati</taxon>
        <taxon>Actinomycetota</taxon>
        <taxon>Actinomycetes</taxon>
        <taxon>Micrococcales</taxon>
        <taxon>Dermabacteraceae</taxon>
        <taxon>Brachybacterium</taxon>
    </lineage>
</organism>
<keyword evidence="6 10" id="KW-0547">Nucleotide-binding</keyword>
<feature type="short sequence motif" description="'HIGH' region" evidence="10">
    <location>
        <begin position="47"/>
        <end position="57"/>
    </location>
</feature>
<dbReference type="InterPro" id="IPR032678">
    <property type="entry name" value="tRNA-synt_1_cat_dom"/>
</dbReference>
<dbReference type="SUPFAM" id="SSF52374">
    <property type="entry name" value="Nucleotidylyl transferase"/>
    <property type="match status" value="1"/>
</dbReference>
<keyword evidence="8 10" id="KW-0067">ATP-binding</keyword>
<dbReference type="Pfam" id="PF01406">
    <property type="entry name" value="tRNA-synt_1e"/>
    <property type="match status" value="1"/>
</dbReference>
<gene>
    <name evidence="10 13" type="primary">mshC</name>
    <name evidence="13" type="ORF">ACFSDA_12245</name>
</gene>
<protein>
    <recommendedName>
        <fullName evidence="10">L-cysteine:1D-myo-inositol 2-amino-2-deoxy-alpha-D-glucopyranoside ligase</fullName>
        <shortName evidence="10">L-Cys:GlcN-Ins ligase</shortName>
        <ecNumber evidence="10">6.3.1.13</ecNumber>
    </recommendedName>
    <alternativeName>
        <fullName evidence="10">Mycothiol ligase</fullName>
        <shortName evidence="10">MSH ligase</shortName>
    </alternativeName>
</protein>
<comment type="function">
    <text evidence="1 10">Catalyzes the ATP-dependent condensation of GlcN-Ins and L-cysteine to form L-Cys-GlcN-Ins.</text>
</comment>
<keyword evidence="4 10" id="KW-0436">Ligase</keyword>
<dbReference type="RefSeq" id="WP_343905045.1">
    <property type="nucleotide sequence ID" value="NZ_BAAAIS010000003.1"/>
</dbReference>